<protein>
    <submittedName>
        <fullName evidence="1">Rab GDP-dissociation inhibitor</fullName>
    </submittedName>
</protein>
<dbReference type="EMBL" id="CM037616">
    <property type="protein sequence ID" value="KAH7994107.1"/>
    <property type="molecule type" value="Genomic_DNA"/>
</dbReference>
<dbReference type="Proteomes" id="UP000827872">
    <property type="component" value="Linkage Group LG03"/>
</dbReference>
<gene>
    <name evidence="1" type="primary">GDI1_1</name>
    <name evidence="1" type="ORF">K3G42_033199</name>
</gene>
<evidence type="ECO:0000313" key="2">
    <source>
        <dbReference type="Proteomes" id="UP000827872"/>
    </source>
</evidence>
<proteinExistence type="predicted"/>
<keyword evidence="2" id="KW-1185">Reference proteome</keyword>
<comment type="caution">
    <text evidence="1">The sequence shown here is derived from an EMBL/GenBank/DDBJ whole genome shotgun (WGS) entry which is preliminary data.</text>
</comment>
<organism evidence="1 2">
    <name type="scientific">Sphaerodactylus townsendi</name>
    <dbReference type="NCBI Taxonomy" id="933632"/>
    <lineage>
        <taxon>Eukaryota</taxon>
        <taxon>Metazoa</taxon>
        <taxon>Chordata</taxon>
        <taxon>Craniata</taxon>
        <taxon>Vertebrata</taxon>
        <taxon>Euteleostomi</taxon>
        <taxon>Lepidosauria</taxon>
        <taxon>Squamata</taxon>
        <taxon>Bifurcata</taxon>
        <taxon>Gekkota</taxon>
        <taxon>Sphaerodactylidae</taxon>
        <taxon>Sphaerodactylus</taxon>
    </lineage>
</organism>
<evidence type="ECO:0000313" key="1">
    <source>
        <dbReference type="EMBL" id="KAH7994107.1"/>
    </source>
</evidence>
<name>A0ACB8ENA0_9SAUR</name>
<sequence length="218" mass="24078">MDEAYDVIVLGTGLTECILSGIMSVNGKKVLHMDRNPYYGGESSSITPLDEVFLSGSALFVCMCVTHCLSLATSSTSALRLLNAPLNQWAWRDWNVDLIPKFLMANGQLVKMLLYTEVTRYLDFKVVEGSFVYKAGKITTRCDLTETEALASNLMGMFEKRPASAKFLVFVANFGESDQKTLEGVDPQSTTMREVYRPLTLGQDVIDFTGHALAALPH</sequence>
<accession>A0ACB8ENA0</accession>
<reference evidence="1" key="1">
    <citation type="submission" date="2021-08" db="EMBL/GenBank/DDBJ databases">
        <title>The first chromosome-level gecko genome reveals the dynamic sex chromosomes of Neotropical dwarf geckos (Sphaerodactylidae: Sphaerodactylus).</title>
        <authorList>
            <person name="Pinto B.J."/>
            <person name="Keating S.E."/>
            <person name="Gamble T."/>
        </authorList>
    </citation>
    <scope>NUCLEOTIDE SEQUENCE</scope>
    <source>
        <strain evidence="1">TG3544</strain>
    </source>
</reference>